<reference evidence="1 2" key="1">
    <citation type="journal article" date="2020" name="bioRxiv">
        <title>Sequence and annotation of 42 cannabis genomes reveals extensive copy number variation in cannabinoid synthesis and pathogen resistance genes.</title>
        <authorList>
            <person name="Mckernan K.J."/>
            <person name="Helbert Y."/>
            <person name="Kane L.T."/>
            <person name="Ebling H."/>
            <person name="Zhang L."/>
            <person name="Liu B."/>
            <person name="Eaton Z."/>
            <person name="Mclaughlin S."/>
            <person name="Kingan S."/>
            <person name="Baybayan P."/>
            <person name="Concepcion G."/>
            <person name="Jordan M."/>
            <person name="Riva A."/>
            <person name="Barbazuk W."/>
            <person name="Harkins T."/>
        </authorList>
    </citation>
    <scope>NUCLEOTIDE SEQUENCE [LARGE SCALE GENOMIC DNA]</scope>
    <source>
        <strain evidence="2">cv. Jamaican Lion 4</strain>
        <tissue evidence="1">Leaf</tissue>
    </source>
</reference>
<dbReference type="Proteomes" id="UP000525078">
    <property type="component" value="Unassembled WGS sequence"/>
</dbReference>
<protein>
    <submittedName>
        <fullName evidence="1">Uncharacterized protein</fullName>
    </submittedName>
</protein>
<sequence>GLVATSKTSLFSPVPLSCAQAGATASAAGSRNGPYQGPRPSKPITLSLFSLPSPLSLVSLSAAWRRYSAHPGQLRPSPPGPIEQHHGISQSQNTLLFSSFFASSIATPHLIRMVRRYKY</sequence>
<evidence type="ECO:0000313" key="1">
    <source>
        <dbReference type="EMBL" id="KAF4353334.1"/>
    </source>
</evidence>
<proteinExistence type="predicted"/>
<evidence type="ECO:0000313" key="2">
    <source>
        <dbReference type="Proteomes" id="UP000525078"/>
    </source>
</evidence>
<feature type="non-terminal residue" evidence="1">
    <location>
        <position position="1"/>
    </location>
</feature>
<dbReference type="AlphaFoldDB" id="A0A7J6E4Q3"/>
<gene>
    <name evidence="1" type="ORF">F8388_015745</name>
</gene>
<organism evidence="1 2">
    <name type="scientific">Cannabis sativa</name>
    <name type="common">Hemp</name>
    <name type="synonym">Marijuana</name>
    <dbReference type="NCBI Taxonomy" id="3483"/>
    <lineage>
        <taxon>Eukaryota</taxon>
        <taxon>Viridiplantae</taxon>
        <taxon>Streptophyta</taxon>
        <taxon>Embryophyta</taxon>
        <taxon>Tracheophyta</taxon>
        <taxon>Spermatophyta</taxon>
        <taxon>Magnoliopsida</taxon>
        <taxon>eudicotyledons</taxon>
        <taxon>Gunneridae</taxon>
        <taxon>Pentapetalae</taxon>
        <taxon>rosids</taxon>
        <taxon>fabids</taxon>
        <taxon>Rosales</taxon>
        <taxon>Cannabaceae</taxon>
        <taxon>Cannabis</taxon>
    </lineage>
</organism>
<accession>A0A7J6E4Q3</accession>
<name>A0A7J6E4Q3_CANSA</name>
<comment type="caution">
    <text evidence="1">The sequence shown here is derived from an EMBL/GenBank/DDBJ whole genome shotgun (WGS) entry which is preliminary data.</text>
</comment>
<dbReference type="EMBL" id="JAATIP010000297">
    <property type="protein sequence ID" value="KAF4353334.1"/>
    <property type="molecule type" value="Genomic_DNA"/>
</dbReference>